<comment type="caution">
    <text evidence="2">The sequence shown here is derived from an EMBL/GenBank/DDBJ whole genome shotgun (WGS) entry which is preliminary data.</text>
</comment>
<feature type="compositionally biased region" description="Basic and acidic residues" evidence="1">
    <location>
        <begin position="55"/>
        <end position="70"/>
    </location>
</feature>
<dbReference type="EMBL" id="JAWDGP010005483">
    <property type="protein sequence ID" value="KAK3756687.1"/>
    <property type="molecule type" value="Genomic_DNA"/>
</dbReference>
<evidence type="ECO:0000313" key="2">
    <source>
        <dbReference type="EMBL" id="KAK3756687.1"/>
    </source>
</evidence>
<accession>A0AAE0YUW3</accession>
<dbReference type="AlphaFoldDB" id="A0AAE0YUW3"/>
<protein>
    <submittedName>
        <fullName evidence="2">Uncharacterized protein</fullName>
    </submittedName>
</protein>
<name>A0AAE0YUW3_9GAST</name>
<evidence type="ECO:0000256" key="1">
    <source>
        <dbReference type="SAM" id="MobiDB-lite"/>
    </source>
</evidence>
<organism evidence="2 3">
    <name type="scientific">Elysia crispata</name>
    <name type="common">lettuce slug</name>
    <dbReference type="NCBI Taxonomy" id="231223"/>
    <lineage>
        <taxon>Eukaryota</taxon>
        <taxon>Metazoa</taxon>
        <taxon>Spiralia</taxon>
        <taxon>Lophotrochozoa</taxon>
        <taxon>Mollusca</taxon>
        <taxon>Gastropoda</taxon>
        <taxon>Heterobranchia</taxon>
        <taxon>Euthyneura</taxon>
        <taxon>Panpulmonata</taxon>
        <taxon>Sacoglossa</taxon>
        <taxon>Placobranchoidea</taxon>
        <taxon>Plakobranchidae</taxon>
        <taxon>Elysia</taxon>
    </lineage>
</organism>
<dbReference type="Proteomes" id="UP001283361">
    <property type="component" value="Unassembled WGS sequence"/>
</dbReference>
<keyword evidence="3" id="KW-1185">Reference proteome</keyword>
<reference evidence="2" key="1">
    <citation type="journal article" date="2023" name="G3 (Bethesda)">
        <title>A reference genome for the long-term kleptoplast-retaining sea slug Elysia crispata morphotype clarki.</title>
        <authorList>
            <person name="Eastman K.E."/>
            <person name="Pendleton A.L."/>
            <person name="Shaikh M.A."/>
            <person name="Suttiyut T."/>
            <person name="Ogas R."/>
            <person name="Tomko P."/>
            <person name="Gavelis G."/>
            <person name="Widhalm J.R."/>
            <person name="Wisecaver J.H."/>
        </authorList>
    </citation>
    <scope>NUCLEOTIDE SEQUENCE</scope>
    <source>
        <strain evidence="2">ECLA1</strain>
    </source>
</reference>
<proteinExistence type="predicted"/>
<gene>
    <name evidence="2" type="ORF">RRG08_007687</name>
</gene>
<feature type="region of interest" description="Disordered" evidence="1">
    <location>
        <begin position="45"/>
        <end position="70"/>
    </location>
</feature>
<evidence type="ECO:0000313" key="3">
    <source>
        <dbReference type="Proteomes" id="UP001283361"/>
    </source>
</evidence>
<sequence>MEVTREDPRLGEISEGASDISQDGLVWRLLVKIHDLARYRKAELLQQTTPSLNRSDPDSSERAWSHASES</sequence>
<feature type="compositionally biased region" description="Polar residues" evidence="1">
    <location>
        <begin position="45"/>
        <end position="54"/>
    </location>
</feature>